<evidence type="ECO:0000256" key="17">
    <source>
        <dbReference type="RuleBase" id="RU363123"/>
    </source>
</evidence>
<dbReference type="GO" id="GO:0003677">
    <property type="term" value="F:DNA binding"/>
    <property type="evidence" value="ECO:0007669"/>
    <property type="project" value="UniProtKB-UniRule"/>
</dbReference>
<comment type="subunit">
    <text evidence="16">Forms homodimers. Interacts with ubiquitin-protein ligase UBE3A/E6-AP; this interaction stimulates UBE3A ubiquitin activity. Interacts with host BAK1.</text>
</comment>
<protein>
    <recommendedName>
        <fullName evidence="16 17">Protein E6</fullName>
    </recommendedName>
</protein>
<dbReference type="Pfam" id="PF00518">
    <property type="entry name" value="E6"/>
    <property type="match status" value="1"/>
</dbReference>
<evidence type="ECO:0000313" key="18">
    <source>
        <dbReference type="EMBL" id="AYA93456.1"/>
    </source>
</evidence>
<dbReference type="InterPro" id="IPR038575">
    <property type="entry name" value="E6_sf"/>
</dbReference>
<dbReference type="InterPro" id="IPR001334">
    <property type="entry name" value="E6"/>
</dbReference>
<comment type="function">
    <text evidence="16">Plays a major role in the induction and maintenance of cellular transformation. E6 associates with host UBE3A/E6-AP ubiquitin-protein ligase and modulates its activity. Protects host keratinocytes from apoptosis by mediating the degradation of host BAK1. May also inhibit host immune response.</text>
</comment>
<organism evidence="18">
    <name type="scientific">Human papillomavirus</name>
    <dbReference type="NCBI Taxonomy" id="10566"/>
    <lineage>
        <taxon>Viruses</taxon>
        <taxon>Monodnaviria</taxon>
        <taxon>Shotokuvirae</taxon>
        <taxon>Cossaviricota</taxon>
        <taxon>Papovaviricetes</taxon>
        <taxon>Zurhausenvirales</taxon>
        <taxon>Papillomaviridae</taxon>
    </lineage>
</organism>
<evidence type="ECO:0000256" key="10">
    <source>
        <dbReference type="ARBA" id="ARBA00023125"/>
    </source>
</evidence>
<dbReference type="Gene3D" id="3.30.240.40">
    <property type="entry name" value="E6 early regulatory protein"/>
    <property type="match status" value="2"/>
</dbReference>
<evidence type="ECO:0000256" key="11">
    <source>
        <dbReference type="ARBA" id="ARBA00023159"/>
    </source>
</evidence>
<dbReference type="GO" id="GO:0052150">
    <property type="term" value="P:symbiont-mediated perturbation of host apoptosis"/>
    <property type="evidence" value="ECO:0007669"/>
    <property type="project" value="UniProtKB-KW"/>
</dbReference>
<evidence type="ECO:0000256" key="5">
    <source>
        <dbReference type="ARBA" id="ARBA00022632"/>
    </source>
</evidence>
<evidence type="ECO:0000256" key="1">
    <source>
        <dbReference type="ARBA" id="ARBA00006346"/>
    </source>
</evidence>
<dbReference type="GO" id="GO:0042025">
    <property type="term" value="C:host cell nucleus"/>
    <property type="evidence" value="ECO:0007669"/>
    <property type="project" value="UniProtKB-SubCell"/>
</dbReference>
<keyword evidence="7 16" id="KW-0863">Zinc-finger</keyword>
<keyword evidence="14 16" id="KW-0899">Viral immunoevasion</keyword>
<evidence type="ECO:0000256" key="16">
    <source>
        <dbReference type="HAMAP-Rule" id="MF_04006"/>
    </source>
</evidence>
<sequence length="140" mass="16332">MAGRKPVRLDDFCRVYDLSLFNVSLPCIFCHFVCDLQDLASFFMKQLSIVWRNDKPFVCCRKCALLSAKHEFERFCVCLTKAASLENLLQKPLRDIVIRCVYCYQLLDISEKFDCCASDESFALVRGTWRGPCRHCIRKQ</sequence>
<evidence type="ECO:0000256" key="8">
    <source>
        <dbReference type="ARBA" id="ARBA00022833"/>
    </source>
</evidence>
<keyword evidence="5 16" id="KW-1090">Inhibition of host innate immune response by virus</keyword>
<evidence type="ECO:0000256" key="9">
    <source>
        <dbReference type="ARBA" id="ARBA00023015"/>
    </source>
</evidence>
<dbReference type="EMBL" id="MH777165">
    <property type="protein sequence ID" value="AYA93456.1"/>
    <property type="molecule type" value="Genomic_DNA"/>
</dbReference>
<reference evidence="18" key="1">
    <citation type="journal article" date="2018" name="Nat. Med.">
        <title>Expanded skin virome in DOCK8-deficient patients.</title>
        <authorList>
            <consortium name="NISC Comparative Sequencing Program"/>
            <person name="Tirosh O."/>
            <person name="Conlan S."/>
            <person name="Deming C."/>
            <person name="Lee-Lin S.Q."/>
            <person name="Huang X."/>
            <person name="Su H.C."/>
            <person name="Freeman A.F."/>
            <person name="Segre J.A."/>
            <person name="Kong H.H."/>
        </authorList>
    </citation>
    <scope>NUCLEOTIDE SEQUENCE</scope>
    <source>
        <strain evidence="18">HPV-mSK_017</strain>
    </source>
</reference>
<name>A0A385PKA7_9PAPI</name>
<comment type="subcellular location">
    <subcellularLocation>
        <location evidence="16 17">Host cytoplasm</location>
    </subcellularLocation>
    <subcellularLocation>
        <location evidence="16 17">Host nucleus</location>
    </subcellularLocation>
</comment>
<keyword evidence="15 16" id="KW-1119">Modulation of host cell apoptosis by virus</keyword>
<keyword evidence="13 16" id="KW-1035">Host cytoplasm</keyword>
<evidence type="ECO:0000256" key="13">
    <source>
        <dbReference type="ARBA" id="ARBA00023200"/>
    </source>
</evidence>
<keyword evidence="10 16" id="KW-0238">DNA-binding</keyword>
<keyword evidence="8 16" id="KW-0862">Zinc</keyword>
<comment type="caution">
    <text evidence="16">Lacks conserved residue(s) required for the propagation of feature annotation.</text>
</comment>
<evidence type="ECO:0000256" key="3">
    <source>
        <dbReference type="ARBA" id="ARBA00022562"/>
    </source>
</evidence>
<dbReference type="GO" id="GO:0052170">
    <property type="term" value="P:symbiont-mediated suppression of host innate immune response"/>
    <property type="evidence" value="ECO:0007669"/>
    <property type="project" value="UniProtKB-KW"/>
</dbReference>
<keyword evidence="2 16" id="KW-0244">Early protein</keyword>
<dbReference type="GO" id="GO:0006351">
    <property type="term" value="P:DNA-templated transcription"/>
    <property type="evidence" value="ECO:0007669"/>
    <property type="project" value="UniProtKB-UniRule"/>
</dbReference>
<keyword evidence="12 16" id="KW-0804">Transcription</keyword>
<dbReference type="GO" id="GO:0008270">
    <property type="term" value="F:zinc ion binding"/>
    <property type="evidence" value="ECO:0007669"/>
    <property type="project" value="UniProtKB-KW"/>
</dbReference>
<proteinExistence type="inferred from homology"/>
<keyword evidence="6 16" id="KW-0479">Metal-binding</keyword>
<comment type="similarity">
    <text evidence="1 16 17">Belongs to the papillomaviridae E6 protein family.</text>
</comment>
<evidence type="ECO:0000256" key="12">
    <source>
        <dbReference type="ARBA" id="ARBA00023163"/>
    </source>
</evidence>
<dbReference type="GO" id="GO:0030430">
    <property type="term" value="C:host cell cytoplasm"/>
    <property type="evidence" value="ECO:0007669"/>
    <property type="project" value="UniProtKB-SubCell"/>
</dbReference>
<feature type="zinc finger region" evidence="16">
    <location>
        <begin position="27"/>
        <end position="63"/>
    </location>
</feature>
<gene>
    <name evidence="16" type="primary">E6</name>
</gene>
<feature type="zinc finger region" evidence="16">
    <location>
        <begin position="100"/>
        <end position="136"/>
    </location>
</feature>
<dbReference type="GO" id="GO:0039502">
    <property type="term" value="P:symbiont-mediated suppression of host type I interferon-mediated signaling pathway"/>
    <property type="evidence" value="ECO:0007669"/>
    <property type="project" value="UniProtKB-UniRule"/>
</dbReference>
<evidence type="ECO:0000256" key="4">
    <source>
        <dbReference type="ARBA" id="ARBA00022581"/>
    </source>
</evidence>
<keyword evidence="11 16" id="KW-0010">Activator</keyword>
<dbReference type="SUPFAM" id="SSF161229">
    <property type="entry name" value="E6 C-terminal domain-like"/>
    <property type="match status" value="2"/>
</dbReference>
<dbReference type="HAMAP" id="MF_04006">
    <property type="entry name" value="HPV_E6"/>
    <property type="match status" value="1"/>
</dbReference>
<evidence type="ECO:0000256" key="7">
    <source>
        <dbReference type="ARBA" id="ARBA00022771"/>
    </source>
</evidence>
<dbReference type="GO" id="GO:0006355">
    <property type="term" value="P:regulation of DNA-templated transcription"/>
    <property type="evidence" value="ECO:0007669"/>
    <property type="project" value="UniProtKB-UniRule"/>
</dbReference>
<evidence type="ECO:0000256" key="6">
    <source>
        <dbReference type="ARBA" id="ARBA00022723"/>
    </source>
</evidence>
<keyword evidence="3 16" id="KW-1048">Host nucleus</keyword>
<accession>A0A385PKA7</accession>
<evidence type="ECO:0000256" key="14">
    <source>
        <dbReference type="ARBA" id="ARBA00023280"/>
    </source>
</evidence>
<keyword evidence="9 16" id="KW-0805">Transcription regulation</keyword>
<evidence type="ECO:0000256" key="15">
    <source>
        <dbReference type="ARBA" id="ARBA00023323"/>
    </source>
</evidence>
<evidence type="ECO:0000256" key="2">
    <source>
        <dbReference type="ARBA" id="ARBA00022518"/>
    </source>
</evidence>
<keyword evidence="4 16" id="KW-0945">Host-virus interaction</keyword>
<dbReference type="GO" id="GO:0039648">
    <property type="term" value="P:symbiont-mediated perturbation of host ubiquitin-like protein modification"/>
    <property type="evidence" value="ECO:0007669"/>
    <property type="project" value="UniProtKB-UniRule"/>
</dbReference>